<dbReference type="EMBL" id="QOKW01000019">
    <property type="protein sequence ID" value="KAA0678088.1"/>
    <property type="molecule type" value="Genomic_DNA"/>
</dbReference>
<keyword evidence="2" id="KW-1185">Reference proteome</keyword>
<dbReference type="AlphaFoldDB" id="A0A9W7NGL2"/>
<gene>
    <name evidence="1" type="ORF">DS843_21130</name>
</gene>
<dbReference type="Proteomes" id="UP000480854">
    <property type="component" value="Unassembled WGS sequence"/>
</dbReference>
<name>A0A9W7NGL2_9PROT</name>
<dbReference type="RefSeq" id="WP_149470819.1">
    <property type="nucleotide sequence ID" value="NZ_QOKW01000019.1"/>
</dbReference>
<proteinExistence type="predicted"/>
<organism evidence="1 2">
    <name type="scientific">Roseomonas genomospecies 6</name>
    <dbReference type="NCBI Taxonomy" id="214106"/>
    <lineage>
        <taxon>Bacteria</taxon>
        <taxon>Pseudomonadati</taxon>
        <taxon>Pseudomonadota</taxon>
        <taxon>Alphaproteobacteria</taxon>
        <taxon>Acetobacterales</taxon>
        <taxon>Roseomonadaceae</taxon>
        <taxon>Roseomonas</taxon>
    </lineage>
</organism>
<comment type="caution">
    <text evidence="1">The sequence shown here is derived from an EMBL/GenBank/DDBJ whole genome shotgun (WGS) entry which is preliminary data.</text>
</comment>
<sequence length="98" mass="10780">MSFQNHLIEDLRLCILRILAEAPGHRGNSSIIQSAVNQLGHHVTREQVVQQMDYLASLQAIDTEMVGPVKVAELRSIGENHLRRLGPPLPGVKLPSLG</sequence>
<protein>
    <submittedName>
        <fullName evidence="1">ArsR family transcriptional regulator</fullName>
    </submittedName>
</protein>
<accession>A0A9W7NGL2</accession>
<evidence type="ECO:0000313" key="1">
    <source>
        <dbReference type="EMBL" id="KAA0678088.1"/>
    </source>
</evidence>
<evidence type="ECO:0000313" key="2">
    <source>
        <dbReference type="Proteomes" id="UP000480854"/>
    </source>
</evidence>
<dbReference type="OrthoDB" id="7855192at2"/>
<reference evidence="1 2" key="1">
    <citation type="submission" date="2018-07" db="EMBL/GenBank/DDBJ databases">
        <title>Genome sequence of Azospirillum sp. ATCC 49961.</title>
        <authorList>
            <person name="Sant'Anna F.H."/>
            <person name="Baldani J.I."/>
            <person name="Zilli J.E."/>
            <person name="Reis V.M."/>
            <person name="Hartmann A."/>
            <person name="Cruz L."/>
            <person name="de Souza E.M."/>
            <person name="de Oliveira Pedrosa F."/>
            <person name="Passaglia L.M.P."/>
        </authorList>
    </citation>
    <scope>NUCLEOTIDE SEQUENCE [LARGE SCALE GENOMIC DNA]</scope>
    <source>
        <strain evidence="1 2">ATCC 49961</strain>
    </source>
</reference>